<feature type="chain" id="PRO_5043954774" description="Legume lectin domain-containing protein" evidence="4">
    <location>
        <begin position="27"/>
        <end position="366"/>
    </location>
</feature>
<dbReference type="InterPro" id="IPR001220">
    <property type="entry name" value="Legume_lectin_dom"/>
</dbReference>
<keyword evidence="4" id="KW-0732">Signal</keyword>
<evidence type="ECO:0000256" key="2">
    <source>
        <dbReference type="ARBA" id="ARBA00022734"/>
    </source>
</evidence>
<feature type="transmembrane region" description="Helical" evidence="3">
    <location>
        <begin position="302"/>
        <end position="327"/>
    </location>
</feature>
<dbReference type="CDD" id="cd06899">
    <property type="entry name" value="lectin_legume_LecRK_Arcelin_ConA"/>
    <property type="match status" value="1"/>
</dbReference>
<dbReference type="Gene3D" id="2.60.120.200">
    <property type="match status" value="1"/>
</dbReference>
<dbReference type="Pfam" id="PF00139">
    <property type="entry name" value="Lectin_legB"/>
    <property type="match status" value="1"/>
</dbReference>
<evidence type="ECO:0000313" key="6">
    <source>
        <dbReference type="EMBL" id="GAA0162340.1"/>
    </source>
</evidence>
<accession>A0AAV3QE19</accession>
<evidence type="ECO:0000313" key="7">
    <source>
        <dbReference type="Proteomes" id="UP001454036"/>
    </source>
</evidence>
<evidence type="ECO:0000256" key="3">
    <source>
        <dbReference type="SAM" id="Phobius"/>
    </source>
</evidence>
<evidence type="ECO:0000256" key="4">
    <source>
        <dbReference type="SAM" id="SignalP"/>
    </source>
</evidence>
<dbReference type="EMBL" id="BAABME010004428">
    <property type="protein sequence ID" value="GAA0162340.1"/>
    <property type="molecule type" value="Genomic_DNA"/>
</dbReference>
<reference evidence="6 7" key="1">
    <citation type="submission" date="2024-01" db="EMBL/GenBank/DDBJ databases">
        <title>The complete chloroplast genome sequence of Lithospermum erythrorhizon: insights into the phylogenetic relationship among Boraginaceae species and the maternal lineages of purple gromwells.</title>
        <authorList>
            <person name="Okada T."/>
            <person name="Watanabe K."/>
        </authorList>
    </citation>
    <scope>NUCLEOTIDE SEQUENCE [LARGE SCALE GENOMIC DNA]</scope>
</reference>
<feature type="signal peptide" evidence="4">
    <location>
        <begin position="1"/>
        <end position="26"/>
    </location>
</feature>
<feature type="domain" description="Legume lectin" evidence="5">
    <location>
        <begin position="30"/>
        <end position="277"/>
    </location>
</feature>
<comment type="similarity">
    <text evidence="1">Belongs to the leguminous lectin family.</text>
</comment>
<evidence type="ECO:0000256" key="1">
    <source>
        <dbReference type="ARBA" id="ARBA00007606"/>
    </source>
</evidence>
<dbReference type="InterPro" id="IPR013320">
    <property type="entry name" value="ConA-like_dom_sf"/>
</dbReference>
<evidence type="ECO:0000259" key="5">
    <source>
        <dbReference type="Pfam" id="PF00139"/>
    </source>
</evidence>
<dbReference type="PANTHER" id="PTHR32401">
    <property type="entry name" value="CONCANAVALIN A-LIKE LECTIN FAMILY PROTEIN"/>
    <property type="match status" value="1"/>
</dbReference>
<keyword evidence="3" id="KW-1133">Transmembrane helix</keyword>
<sequence length="366" mass="40850">MVKILYSRYLLLLLVLNVFYLGTTRAEMGKFYFKDFTKDSNFKSEIALYGDAKVVNGSGEFLQICGSGAYSAGRVMYKEKIKLVGEKPRKLGKSFSMYFVFSFSNDNKGDGLAFVMVRDGYNLEKFDNGSFGLLEKGENKFLAIEFDTLKDKEVGDMNDNHVGVDVGSFISVTSRNVSSINLKLKSGEKLQSWIDYDANSQRLEVRLSKLGKDKPFKPLISCPINLSHLWKEDGVLVGLSASSGNSTKSANSTQICNIYSWSFKLSTPPQWIHSEALNPNAINLRSENLIPKQKKNDCALKVLGAFIFGTACGALGAFMVLFIWTILGNRRLPVVPVDYALPAKEVDCEMTKIVDEKTIKDDEMKK</sequence>
<dbReference type="Proteomes" id="UP001454036">
    <property type="component" value="Unassembled WGS sequence"/>
</dbReference>
<comment type="caution">
    <text evidence="6">The sequence shown here is derived from an EMBL/GenBank/DDBJ whole genome shotgun (WGS) entry which is preliminary data.</text>
</comment>
<dbReference type="AlphaFoldDB" id="A0AAV3QE19"/>
<dbReference type="PANTHER" id="PTHR32401:SF16">
    <property type="entry name" value="CONCANAVALIN A-LIKE LECTIN FAMILY PROTEIN"/>
    <property type="match status" value="1"/>
</dbReference>
<dbReference type="InterPro" id="IPR050258">
    <property type="entry name" value="Leguminous_Lectin"/>
</dbReference>
<dbReference type="SUPFAM" id="SSF49899">
    <property type="entry name" value="Concanavalin A-like lectins/glucanases"/>
    <property type="match status" value="1"/>
</dbReference>
<keyword evidence="7" id="KW-1185">Reference proteome</keyword>
<keyword evidence="3" id="KW-0812">Transmembrane</keyword>
<keyword evidence="3" id="KW-0472">Membrane</keyword>
<gene>
    <name evidence="6" type="ORF">LIER_18453</name>
</gene>
<dbReference type="GO" id="GO:0030246">
    <property type="term" value="F:carbohydrate binding"/>
    <property type="evidence" value="ECO:0007669"/>
    <property type="project" value="UniProtKB-KW"/>
</dbReference>
<proteinExistence type="inferred from homology"/>
<keyword evidence="2" id="KW-0430">Lectin</keyword>
<name>A0AAV3QE19_LITER</name>
<protein>
    <recommendedName>
        <fullName evidence="5">Legume lectin domain-containing protein</fullName>
    </recommendedName>
</protein>
<organism evidence="6 7">
    <name type="scientific">Lithospermum erythrorhizon</name>
    <name type="common">Purple gromwell</name>
    <name type="synonym">Lithospermum officinale var. erythrorhizon</name>
    <dbReference type="NCBI Taxonomy" id="34254"/>
    <lineage>
        <taxon>Eukaryota</taxon>
        <taxon>Viridiplantae</taxon>
        <taxon>Streptophyta</taxon>
        <taxon>Embryophyta</taxon>
        <taxon>Tracheophyta</taxon>
        <taxon>Spermatophyta</taxon>
        <taxon>Magnoliopsida</taxon>
        <taxon>eudicotyledons</taxon>
        <taxon>Gunneridae</taxon>
        <taxon>Pentapetalae</taxon>
        <taxon>asterids</taxon>
        <taxon>lamiids</taxon>
        <taxon>Boraginales</taxon>
        <taxon>Boraginaceae</taxon>
        <taxon>Boraginoideae</taxon>
        <taxon>Lithospermeae</taxon>
        <taxon>Lithospermum</taxon>
    </lineage>
</organism>